<organism evidence="4 5">
    <name type="scientific">Mucilaginibacter glaciei</name>
    <dbReference type="NCBI Taxonomy" id="2772109"/>
    <lineage>
        <taxon>Bacteria</taxon>
        <taxon>Pseudomonadati</taxon>
        <taxon>Bacteroidota</taxon>
        <taxon>Sphingobacteriia</taxon>
        <taxon>Sphingobacteriales</taxon>
        <taxon>Sphingobacteriaceae</taxon>
        <taxon>Mucilaginibacter</taxon>
    </lineage>
</organism>
<name>A0A926S2U2_9SPHI</name>
<accession>A0A926S2U2</accession>
<dbReference type="SMART" id="SM00448">
    <property type="entry name" value="REC"/>
    <property type="match status" value="1"/>
</dbReference>
<dbReference type="RefSeq" id="WP_191163280.1">
    <property type="nucleotide sequence ID" value="NZ_JACWMX010000004.1"/>
</dbReference>
<feature type="modified residue" description="4-aspartylphosphate" evidence="2">
    <location>
        <position position="53"/>
    </location>
</feature>
<protein>
    <submittedName>
        <fullName evidence="4">Response regulator</fullName>
    </submittedName>
</protein>
<comment type="caution">
    <text evidence="4">The sequence shown here is derived from an EMBL/GenBank/DDBJ whole genome shotgun (WGS) entry which is preliminary data.</text>
</comment>
<dbReference type="AlphaFoldDB" id="A0A926S2U2"/>
<dbReference type="InterPro" id="IPR001789">
    <property type="entry name" value="Sig_transdc_resp-reg_receiver"/>
</dbReference>
<gene>
    <name evidence="4" type="ORF">IDJ76_10525</name>
</gene>
<evidence type="ECO:0000256" key="1">
    <source>
        <dbReference type="ARBA" id="ARBA00022553"/>
    </source>
</evidence>
<keyword evidence="5" id="KW-1185">Reference proteome</keyword>
<dbReference type="PANTHER" id="PTHR44591:SF3">
    <property type="entry name" value="RESPONSE REGULATORY DOMAIN-CONTAINING PROTEIN"/>
    <property type="match status" value="1"/>
</dbReference>
<dbReference type="InterPro" id="IPR050595">
    <property type="entry name" value="Bact_response_regulator"/>
</dbReference>
<dbReference type="Proteomes" id="UP000619078">
    <property type="component" value="Unassembled WGS sequence"/>
</dbReference>
<evidence type="ECO:0000313" key="4">
    <source>
        <dbReference type="EMBL" id="MBD1393534.1"/>
    </source>
</evidence>
<evidence type="ECO:0000259" key="3">
    <source>
        <dbReference type="PROSITE" id="PS50110"/>
    </source>
</evidence>
<dbReference type="SUPFAM" id="SSF52172">
    <property type="entry name" value="CheY-like"/>
    <property type="match status" value="1"/>
</dbReference>
<proteinExistence type="predicted"/>
<feature type="domain" description="Response regulatory" evidence="3">
    <location>
        <begin position="4"/>
        <end position="119"/>
    </location>
</feature>
<dbReference type="EMBL" id="JACWMX010000004">
    <property type="protein sequence ID" value="MBD1393534.1"/>
    <property type="molecule type" value="Genomic_DNA"/>
</dbReference>
<dbReference type="Gene3D" id="3.40.50.2300">
    <property type="match status" value="1"/>
</dbReference>
<evidence type="ECO:0000313" key="5">
    <source>
        <dbReference type="Proteomes" id="UP000619078"/>
    </source>
</evidence>
<evidence type="ECO:0000256" key="2">
    <source>
        <dbReference type="PROSITE-ProRule" id="PRU00169"/>
    </source>
</evidence>
<dbReference type="InterPro" id="IPR011006">
    <property type="entry name" value="CheY-like_superfamily"/>
</dbReference>
<dbReference type="Pfam" id="PF00072">
    <property type="entry name" value="Response_reg"/>
    <property type="match status" value="1"/>
</dbReference>
<dbReference type="PROSITE" id="PS50110">
    <property type="entry name" value="RESPONSE_REGULATORY"/>
    <property type="match status" value="1"/>
</dbReference>
<sequence length="121" mass="13272">MTKKILIVDDNDLIVEVMSYILTNNGYDVSSLSSGEMVINEVNNTCPDLLILDAMLPGMDGRDICRILKMDKATHNLPVIICSAVDEIGSSLNQMGSPDDFLSKPFDMTVLLDKVEHQLAA</sequence>
<dbReference type="GO" id="GO:0000160">
    <property type="term" value="P:phosphorelay signal transduction system"/>
    <property type="evidence" value="ECO:0007669"/>
    <property type="project" value="InterPro"/>
</dbReference>
<reference evidence="4" key="1">
    <citation type="submission" date="2020-09" db="EMBL/GenBank/DDBJ databases">
        <title>Novel species of Mucilaginibacter isolated from a glacier on the Tibetan Plateau.</title>
        <authorList>
            <person name="Liu Q."/>
            <person name="Xin Y.-H."/>
        </authorList>
    </citation>
    <scope>NUCLEOTIDE SEQUENCE</scope>
    <source>
        <strain evidence="4">ZB1P21</strain>
    </source>
</reference>
<keyword evidence="1 2" id="KW-0597">Phosphoprotein</keyword>
<dbReference type="PANTHER" id="PTHR44591">
    <property type="entry name" value="STRESS RESPONSE REGULATOR PROTEIN 1"/>
    <property type="match status" value="1"/>
</dbReference>